<evidence type="ECO:0000256" key="8">
    <source>
        <dbReference type="ARBA" id="ARBA00046341"/>
    </source>
</evidence>
<comment type="function">
    <text evidence="10">Ubiquitin ligase protein which is a component of the N-end rule pathway. Recognizes and binds to proteins bearing specific N-terminal residues that are destabilizing according to the N-end rule, leading to their ubiquitination and subsequent degradation.</text>
</comment>
<dbReference type="CDD" id="cd19672">
    <property type="entry name" value="UBR-box_UBR1_like"/>
    <property type="match status" value="1"/>
</dbReference>
<dbReference type="EC" id="2.3.2.27" evidence="10"/>
<dbReference type="OrthoDB" id="26387at2759"/>
<proteinExistence type="inferred from homology"/>
<dbReference type="InterPro" id="IPR039164">
    <property type="entry name" value="UBR1-like"/>
</dbReference>
<dbReference type="InterPro" id="IPR036390">
    <property type="entry name" value="WH_DNA-bd_sf"/>
</dbReference>
<dbReference type="GO" id="GO:0061630">
    <property type="term" value="F:ubiquitin protein ligase activity"/>
    <property type="evidence" value="ECO:0007669"/>
    <property type="project" value="UniProtKB-UniRule"/>
</dbReference>
<dbReference type="GO" id="GO:0005737">
    <property type="term" value="C:cytoplasm"/>
    <property type="evidence" value="ECO:0007669"/>
    <property type="project" value="TreeGrafter"/>
</dbReference>
<gene>
    <name evidence="13" type="ORF">CLUMA_CG003463</name>
</gene>
<dbReference type="PANTHER" id="PTHR21497:SF24">
    <property type="entry name" value="E3 UBIQUITIN-PROTEIN LIGASE UBR1"/>
    <property type="match status" value="1"/>
</dbReference>
<evidence type="ECO:0000256" key="7">
    <source>
        <dbReference type="ARBA" id="ARBA00022833"/>
    </source>
</evidence>
<dbReference type="Gene3D" id="3.30.1390.10">
    <property type="match status" value="1"/>
</dbReference>
<dbReference type="InterPro" id="IPR014719">
    <property type="entry name" value="Ribosomal_bL12_C/ClpS-like"/>
</dbReference>
<dbReference type="STRING" id="568069.A0A1J1HTL0"/>
<dbReference type="InterPro" id="IPR044046">
    <property type="entry name" value="E3_ligase_UBR-like_C"/>
</dbReference>
<dbReference type="Pfam" id="PF18995">
    <property type="entry name" value="PRT6_C"/>
    <property type="match status" value="1"/>
</dbReference>
<dbReference type="Pfam" id="PF22960">
    <property type="entry name" value="WHD_UBR1"/>
    <property type="match status" value="1"/>
</dbReference>
<evidence type="ECO:0000256" key="2">
    <source>
        <dbReference type="ARBA" id="ARBA00004906"/>
    </source>
</evidence>
<keyword evidence="14" id="KW-1185">Reference proteome</keyword>
<dbReference type="Gene3D" id="1.10.10.2670">
    <property type="entry name" value="E3 ubiquitin-protein ligase"/>
    <property type="match status" value="1"/>
</dbReference>
<keyword evidence="3 10" id="KW-0808">Transferase</keyword>
<evidence type="ECO:0000256" key="1">
    <source>
        <dbReference type="ARBA" id="ARBA00000900"/>
    </source>
</evidence>
<dbReference type="InterPro" id="IPR003126">
    <property type="entry name" value="Znf_UBR"/>
</dbReference>
<dbReference type="PROSITE" id="PS51157">
    <property type="entry name" value="ZF_UBR"/>
    <property type="match status" value="1"/>
</dbReference>
<evidence type="ECO:0000256" key="5">
    <source>
        <dbReference type="ARBA" id="ARBA00022771"/>
    </source>
</evidence>
<evidence type="ECO:0000259" key="12">
    <source>
        <dbReference type="PROSITE" id="PS51157"/>
    </source>
</evidence>
<evidence type="ECO:0000256" key="10">
    <source>
        <dbReference type="RuleBase" id="RU366018"/>
    </source>
</evidence>
<dbReference type="GO" id="GO:0016567">
    <property type="term" value="P:protein ubiquitination"/>
    <property type="evidence" value="ECO:0007669"/>
    <property type="project" value="UniProtKB-UniRule"/>
</dbReference>
<dbReference type="EMBL" id="CVRI01000014">
    <property type="protein sequence ID" value="CRK89814.1"/>
    <property type="molecule type" value="Genomic_DNA"/>
</dbReference>
<dbReference type="Gene3D" id="2.10.110.30">
    <property type="match status" value="1"/>
</dbReference>
<dbReference type="InterPro" id="IPR042065">
    <property type="entry name" value="E3_ELL-like"/>
</dbReference>
<keyword evidence="11" id="KW-0175">Coiled coil</keyword>
<dbReference type="Pfam" id="PF02207">
    <property type="entry name" value="zf-UBR"/>
    <property type="match status" value="1"/>
</dbReference>
<dbReference type="GO" id="GO:0008270">
    <property type="term" value="F:zinc ion binding"/>
    <property type="evidence" value="ECO:0007669"/>
    <property type="project" value="UniProtKB-UniRule"/>
</dbReference>
<dbReference type="FunFam" id="2.10.110.30:FF:000001">
    <property type="entry name" value="E3 ubiquitin-protein ligase UBR2 isoform 1"/>
    <property type="match status" value="1"/>
</dbReference>
<keyword evidence="5 10" id="KW-0863">Zinc-finger</keyword>
<dbReference type="UniPathway" id="UPA00143"/>
<dbReference type="SUPFAM" id="SSF54736">
    <property type="entry name" value="ClpS-like"/>
    <property type="match status" value="1"/>
</dbReference>
<dbReference type="SMART" id="SM00396">
    <property type="entry name" value="ZnF_UBR1"/>
    <property type="match status" value="1"/>
</dbReference>
<dbReference type="GO" id="GO:0000151">
    <property type="term" value="C:ubiquitin ligase complex"/>
    <property type="evidence" value="ECO:0007669"/>
    <property type="project" value="TreeGrafter"/>
</dbReference>
<keyword evidence="4 10" id="KW-0479">Metal-binding</keyword>
<dbReference type="Proteomes" id="UP000183832">
    <property type="component" value="Unassembled WGS sequence"/>
</dbReference>
<feature type="domain" description="UBR-type" evidence="12">
    <location>
        <begin position="100"/>
        <end position="171"/>
    </location>
</feature>
<keyword evidence="7 10" id="KW-0862">Zinc</keyword>
<sequence length="1769" mass="203616">MLEEIEEASEVTTPDKMKKKWRAKIENKTLDPSDLINYFQLSASYFLTVAKKDNASVIGTCIFDEDGAKAAIIDIMQELILGAQWEESLSKLKAGNNVSSVCGNIFKNGEPTYSCRECSMDPTCVLCSTCFKRSTHRTHKYKMSTSYGGGCCDCGDPEAWKKDFCCEDHAAVEKPEVDALITDDMKEVCSVVFRAVLAYCVSMLQIDSDANFPDIDSETNSVDDVYCTLLYNDETHTFDQVIHTLTSIVKCEQKEAVEYVTSIDRDGRAVVKCATFAACIKLKNEIEKKGMRTTIQSSKIQPLKVAIFHKNTVACQTFALQLLHWFQEFLGLSAKFRAVFCDIILTSPSSTNFSLRQILLYDIKLWKTARSAWHRLLISGMLMEYENKKELAINFTKVYTNIMQDFLRDDHYHSFSVVSLSVQLFTVPTVAHHLMAHESAFFKLMHTYYAECIEKYIKNKVLVFPKNAVSTFNKRAHYIITDLRYLLTFKPEVWTQELRLGFLHGIQMVIRLLKSMQGMDQVTRQIGQHMEYEPEWESAFTLHIKLSHLITSIIEWCGTDKVILVKVYRMVLAALNENKFIIGQSFFETKELADHSTSCLMYDVATKPVSIHLPLTRFLAGLYIHFEKFNLTFDNVSTNDKPTPEEIIEPVLCTRTMISQVYSGMWRRNGYSLLNQLFFYRNVKCRSEMLDRDIVILQMGASLIESNEFLIHIMNKFNLLQWTEEAFKPILPSTEDDTIRQIINMVDEFLELLIIIVGERYMAGIAQVTDDDRIKKEIIQQLCIKSLSHSELNKALNDEHGHGHENDIEPVIHDVAIFEKPTSADKKGVYKLKEEYYQDYNMYFYHYTKEEKSKSEEMQRQRHKTRNELICCPPPKLPILASPFSMIANLMQCDVMLLIMQNVLKQSLDLNCQTFAEGHLQKILHLIGYAIQEEDSGNYEFLKFMERSTRWNLLSLMEELLSSPRVESQRDFLVWTIKKYKDQQAKLNSHDLPSQEAPAELSNFDNDTQMETEQAMKEKRAKLAAQRREQLLAQMAKQQKNFISSNAEHFKDDAKADEEIGMEWQSSMEEHKTVACLGVDRKIVHNESETFTCILCSEESSNNKDCMVYPSFIQRSSVLGRYQVTNDVNQLQSIETAIHPSPYVSSCGHEMHASCWQEYFNNELLKEQRRPFRTRNPSIFNIDKNQFLCPLCRFLSNSVLPILPPLTSLNDVKSVCVTDVFNFDMWHYLMINYFDSLQFIESNNSESMEPEALSKEVEKCYQECVVNYLKQHCNFDDTKVDNALNFNPNINEYSKKFITNVKELAPPTIAADEDVDAYTAAWQTCAYTIEALEMYMRATEKPLKGDMSVRYEKSVSGLVRLCGNYGRMNIVDSPRDADALTAPYYTLLIYSRDLFDTLFGKKPEMSILHWDVFSMMVSMLFTTRAVLFPNHPQYLIARGDSLDFTVFNTMFGVNLMKILISLKIEDIHDMDVENVDDDDDKNVSTLLSLYEKYNVFRTSDKIPIEDHPKMKKKIIDALRDQSQTFLRCSCILFHFLTEVSLPDEMSNIGGDSFDVMANYLNINTNVLSYFEDTSMLRFLIQCAQHKAVENYYVKEKAGEVHMIPIVAPTAPVRQLVSLPDDYSDLMNSVSLFTCRNNEREDSRNPTMCLVCGEVLCSQTYCCQRELNKTPVGACNFHTEVCGAGAGIYLRIRDAEVLLLGQNTGCFLSAPYLDDYGETDQGLRRGNPLHLCRDSYKKLQLLWLGHGIHEDIARKTEAQSHIFQIQWNHL</sequence>
<evidence type="ECO:0000256" key="11">
    <source>
        <dbReference type="SAM" id="Coils"/>
    </source>
</evidence>
<evidence type="ECO:0000256" key="3">
    <source>
        <dbReference type="ARBA" id="ARBA00022679"/>
    </source>
</evidence>
<organism evidence="13 14">
    <name type="scientific">Clunio marinus</name>
    <dbReference type="NCBI Taxonomy" id="568069"/>
    <lineage>
        <taxon>Eukaryota</taxon>
        <taxon>Metazoa</taxon>
        <taxon>Ecdysozoa</taxon>
        <taxon>Arthropoda</taxon>
        <taxon>Hexapoda</taxon>
        <taxon>Insecta</taxon>
        <taxon>Pterygota</taxon>
        <taxon>Neoptera</taxon>
        <taxon>Endopterygota</taxon>
        <taxon>Diptera</taxon>
        <taxon>Nematocera</taxon>
        <taxon>Chironomoidea</taxon>
        <taxon>Chironomidae</taxon>
        <taxon>Clunio</taxon>
    </lineage>
</organism>
<reference evidence="13 14" key="1">
    <citation type="submission" date="2015-04" db="EMBL/GenBank/DDBJ databases">
        <authorList>
            <person name="Syromyatnikov M.Y."/>
            <person name="Popov V.N."/>
        </authorList>
    </citation>
    <scope>NUCLEOTIDE SEQUENCE [LARGE SCALE GENOMIC DNA]</scope>
</reference>
<feature type="coiled-coil region" evidence="11">
    <location>
        <begin position="1009"/>
        <end position="1041"/>
    </location>
</feature>
<feature type="zinc finger region" description="UBR-type" evidence="9">
    <location>
        <begin position="100"/>
        <end position="171"/>
    </location>
</feature>
<dbReference type="InterPro" id="IPR003769">
    <property type="entry name" value="ClpS_core"/>
</dbReference>
<evidence type="ECO:0000256" key="4">
    <source>
        <dbReference type="ARBA" id="ARBA00022723"/>
    </source>
</evidence>
<evidence type="ECO:0000256" key="6">
    <source>
        <dbReference type="ARBA" id="ARBA00022786"/>
    </source>
</evidence>
<protein>
    <recommendedName>
        <fullName evidence="10">E3 ubiquitin-protein ligase</fullName>
        <ecNumber evidence="10">2.3.2.27</ecNumber>
    </recommendedName>
</protein>
<dbReference type="SUPFAM" id="SSF46785">
    <property type="entry name" value="Winged helix' DNA-binding domain"/>
    <property type="match status" value="1"/>
</dbReference>
<comment type="similarity">
    <text evidence="8 10">Belongs to the E3 ubiquitin-protein ligase UBR1-like family.</text>
</comment>
<evidence type="ECO:0000256" key="9">
    <source>
        <dbReference type="PROSITE-ProRule" id="PRU00508"/>
    </source>
</evidence>
<evidence type="ECO:0000313" key="14">
    <source>
        <dbReference type="Proteomes" id="UP000183832"/>
    </source>
</evidence>
<dbReference type="PANTHER" id="PTHR21497">
    <property type="entry name" value="UBIQUITIN LIGASE E3 ALPHA-RELATED"/>
    <property type="match status" value="1"/>
</dbReference>
<comment type="catalytic activity">
    <reaction evidence="1 10">
        <text>S-ubiquitinyl-[E2 ubiquitin-conjugating enzyme]-L-cysteine + [acceptor protein]-L-lysine = [E2 ubiquitin-conjugating enzyme]-L-cysteine + N(6)-ubiquitinyl-[acceptor protein]-L-lysine.</text>
        <dbReference type="EC" id="2.3.2.27"/>
    </reaction>
</comment>
<dbReference type="Pfam" id="PF02617">
    <property type="entry name" value="ClpS"/>
    <property type="match status" value="1"/>
</dbReference>
<dbReference type="GO" id="GO:0071596">
    <property type="term" value="P:ubiquitin-dependent protein catabolic process via the N-end rule pathway"/>
    <property type="evidence" value="ECO:0007669"/>
    <property type="project" value="UniProtKB-UniRule"/>
</dbReference>
<comment type="pathway">
    <text evidence="2 10">Protein modification; protein ubiquitination.</text>
</comment>
<accession>A0A1J1HTL0</accession>
<dbReference type="InterPro" id="IPR055194">
    <property type="entry name" value="UBR1-like_WH"/>
</dbReference>
<keyword evidence="6 10" id="KW-0833">Ubl conjugation pathway</keyword>
<name>A0A1J1HTL0_9DIPT</name>
<evidence type="ECO:0000313" key="13">
    <source>
        <dbReference type="EMBL" id="CRK89814.1"/>
    </source>
</evidence>